<dbReference type="EMBL" id="CAEUNJ010000084">
    <property type="protein sequence ID" value="CAB4372572.1"/>
    <property type="molecule type" value="Genomic_DNA"/>
</dbReference>
<gene>
    <name evidence="1" type="ORF">UFOPK4201_01616</name>
</gene>
<sequence>MRNRLTRSASRPRRSATSARQADLVCAPWYSETNIVNSDAAQDPVQHFLQHKNGDLVDPTPLFDGHWYRTVHGLHALVEPLEHYLSIGASLGLDPSPAFDSIWYLRQVGELHGEITPLEHYVMVGGHAAIDPHPLFSTAWYLQQVDDDLDGLTPLEHYLAVGWRKNLDPCALFSANGYLHRNPDVGTGGVNPFVHYLKFGMSEGREGTSLWSDVEYRQWFADDVLVQRLGSLAHYRQIVVPSGRAITANPAVDRVARLRVSLEEHAIRFVRTSDDGATAPFIDWPARARELSFERQKNPQVVVVVAGGGHDTLRTLESLQESASSIPFEVVVVGDHASSQEISGVVNVSANPIDLHAVWTAALSASTAPYVVLIGSGIDVTPGWLDELVAQASTSVGMVASVIVGDDLSLQESGRFTLDDGSVVRFGADDRVGRWMYGVDREVDSCSPFGSVVPRALLADWLASRDAASNEDAGELLSAFVRDAGSKVVVANRAVLIERFDIDVSERADRVSLVEQLRRRDLRTGSHVIVVNRSLASPEGVASSERTEFLLRNLGESGRIVHLIPTDMNRAQPQTEQFEAQGIEVVDAPMGSDELLALVHALNGRTEFVLVTDPHVGVWWASFLLEHLGHVPLMYDSVGVDLADERNALLEKPIARMTDVVIVESVDEAKAIEQRVGSPLASLVVLPSDNTGQSSALFQLLFDAATAVVSRQI</sequence>
<evidence type="ECO:0000313" key="1">
    <source>
        <dbReference type="EMBL" id="CAB4372572.1"/>
    </source>
</evidence>
<organism evidence="1">
    <name type="scientific">freshwater metagenome</name>
    <dbReference type="NCBI Taxonomy" id="449393"/>
    <lineage>
        <taxon>unclassified sequences</taxon>
        <taxon>metagenomes</taxon>
        <taxon>ecological metagenomes</taxon>
    </lineage>
</organism>
<proteinExistence type="predicted"/>
<protein>
    <submittedName>
        <fullName evidence="1">Unannotated protein</fullName>
    </submittedName>
</protein>
<reference evidence="1" key="1">
    <citation type="submission" date="2020-05" db="EMBL/GenBank/DDBJ databases">
        <authorList>
            <person name="Chiriac C."/>
            <person name="Salcher M."/>
            <person name="Ghai R."/>
            <person name="Kavagutti S V."/>
        </authorList>
    </citation>
    <scope>NUCLEOTIDE SEQUENCE</scope>
</reference>
<name>A0A6J6AQW7_9ZZZZ</name>
<dbReference type="SUPFAM" id="SSF53448">
    <property type="entry name" value="Nucleotide-diphospho-sugar transferases"/>
    <property type="match status" value="1"/>
</dbReference>
<dbReference type="AlphaFoldDB" id="A0A6J6AQW7"/>
<dbReference type="InterPro" id="IPR029044">
    <property type="entry name" value="Nucleotide-diphossugar_trans"/>
</dbReference>
<accession>A0A6J6AQW7</accession>